<sequence>MSMPQWRALESNPDSINAYSPIYASMRTNKMTVTVQPPHEIFMRSVAIAFTANCENMDVESKFMNKIGVRGVECVDVFSFEPEMLDFVPSPQLALILCFPEKD</sequence>
<dbReference type="Pfam" id="PF01088">
    <property type="entry name" value="Peptidase_C12"/>
    <property type="match status" value="1"/>
</dbReference>
<dbReference type="AlphaFoldDB" id="A0A0C2FYT4"/>
<dbReference type="PROSITE" id="PS52048">
    <property type="entry name" value="UCH_DOMAIN"/>
    <property type="match status" value="1"/>
</dbReference>
<keyword evidence="4" id="KW-0833">Ubl conjugation pathway</keyword>
<dbReference type="EC" id="3.4.19.12" evidence="2"/>
<evidence type="ECO:0000256" key="6">
    <source>
        <dbReference type="ARBA" id="ARBA00022807"/>
    </source>
</evidence>
<keyword evidence="3" id="KW-0645">Protease</keyword>
<comment type="caution">
    <text evidence="7">Lacks conserved residue(s) required for the propagation of feature annotation.</text>
</comment>
<evidence type="ECO:0000256" key="5">
    <source>
        <dbReference type="ARBA" id="ARBA00022801"/>
    </source>
</evidence>
<keyword evidence="5" id="KW-0378">Hydrolase</keyword>
<gene>
    <name evidence="9" type="ORF">ANCDUO_19948</name>
</gene>
<dbReference type="InterPro" id="IPR038765">
    <property type="entry name" value="Papain-like_cys_pep_sf"/>
</dbReference>
<evidence type="ECO:0000259" key="8">
    <source>
        <dbReference type="PROSITE" id="PS52048"/>
    </source>
</evidence>
<dbReference type="InterPro" id="IPR036959">
    <property type="entry name" value="Peptidase_C12_UCH_sf"/>
</dbReference>
<dbReference type="SUPFAM" id="SSF54001">
    <property type="entry name" value="Cysteine proteinases"/>
    <property type="match status" value="1"/>
</dbReference>
<dbReference type="Proteomes" id="UP000054047">
    <property type="component" value="Unassembled WGS sequence"/>
</dbReference>
<proteinExistence type="inferred from homology"/>
<dbReference type="EMBL" id="KN751237">
    <property type="protein sequence ID" value="KIH49976.1"/>
    <property type="molecule type" value="Genomic_DNA"/>
</dbReference>
<dbReference type="GO" id="GO:0006511">
    <property type="term" value="P:ubiquitin-dependent protein catabolic process"/>
    <property type="evidence" value="ECO:0007669"/>
    <property type="project" value="InterPro"/>
</dbReference>
<protein>
    <recommendedName>
        <fullName evidence="2">ubiquitinyl hydrolase 1</fullName>
        <ecNumber evidence="2">3.4.19.12</ecNumber>
    </recommendedName>
</protein>
<evidence type="ECO:0000256" key="7">
    <source>
        <dbReference type="PROSITE-ProRule" id="PRU01393"/>
    </source>
</evidence>
<evidence type="ECO:0000313" key="10">
    <source>
        <dbReference type="Proteomes" id="UP000054047"/>
    </source>
</evidence>
<keyword evidence="6" id="KW-0788">Thiol protease</keyword>
<dbReference type="Gene3D" id="3.40.532.10">
    <property type="entry name" value="Peptidase C12, ubiquitin carboxyl-terminal hydrolase"/>
    <property type="match status" value="1"/>
</dbReference>
<accession>A0A0C2FYT4</accession>
<feature type="domain" description="UCH catalytic" evidence="8">
    <location>
        <begin position="44"/>
        <end position="103"/>
    </location>
</feature>
<dbReference type="GO" id="GO:0004843">
    <property type="term" value="F:cysteine-type deubiquitinase activity"/>
    <property type="evidence" value="ECO:0007669"/>
    <property type="project" value="UniProtKB-EC"/>
</dbReference>
<comment type="catalytic activity">
    <reaction evidence="1">
        <text>Thiol-dependent hydrolysis of ester, thioester, amide, peptide and isopeptide bonds formed by the C-terminal Gly of ubiquitin (a 76-residue protein attached to proteins as an intracellular targeting signal).</text>
        <dbReference type="EC" id="3.4.19.12"/>
    </reaction>
</comment>
<evidence type="ECO:0000256" key="2">
    <source>
        <dbReference type="ARBA" id="ARBA00012759"/>
    </source>
</evidence>
<keyword evidence="10" id="KW-1185">Reference proteome</keyword>
<dbReference type="OrthoDB" id="427186at2759"/>
<evidence type="ECO:0000256" key="3">
    <source>
        <dbReference type="ARBA" id="ARBA00022670"/>
    </source>
</evidence>
<comment type="similarity">
    <text evidence="7">Belongs to the peptidase C12 family.</text>
</comment>
<reference evidence="9 10" key="1">
    <citation type="submission" date="2013-12" db="EMBL/GenBank/DDBJ databases">
        <title>Draft genome of the parsitic nematode Ancylostoma duodenale.</title>
        <authorList>
            <person name="Mitreva M."/>
        </authorList>
    </citation>
    <scope>NUCLEOTIDE SEQUENCE [LARGE SCALE GENOMIC DNA]</scope>
    <source>
        <strain evidence="9 10">Zhejiang</strain>
    </source>
</reference>
<evidence type="ECO:0000256" key="1">
    <source>
        <dbReference type="ARBA" id="ARBA00000707"/>
    </source>
</evidence>
<evidence type="ECO:0000313" key="9">
    <source>
        <dbReference type="EMBL" id="KIH49976.1"/>
    </source>
</evidence>
<organism evidence="9 10">
    <name type="scientific">Ancylostoma duodenale</name>
    <dbReference type="NCBI Taxonomy" id="51022"/>
    <lineage>
        <taxon>Eukaryota</taxon>
        <taxon>Metazoa</taxon>
        <taxon>Ecdysozoa</taxon>
        <taxon>Nematoda</taxon>
        <taxon>Chromadorea</taxon>
        <taxon>Rhabditida</taxon>
        <taxon>Rhabditina</taxon>
        <taxon>Rhabditomorpha</taxon>
        <taxon>Strongyloidea</taxon>
        <taxon>Ancylostomatidae</taxon>
        <taxon>Ancylostomatinae</taxon>
        <taxon>Ancylostoma</taxon>
    </lineage>
</organism>
<name>A0A0C2FYT4_9BILA</name>
<evidence type="ECO:0000256" key="4">
    <source>
        <dbReference type="ARBA" id="ARBA00022786"/>
    </source>
</evidence>
<feature type="non-terminal residue" evidence="9">
    <location>
        <position position="103"/>
    </location>
</feature>
<dbReference type="InterPro" id="IPR001578">
    <property type="entry name" value="Peptidase_C12_UCH"/>
</dbReference>